<dbReference type="InterPro" id="IPR015943">
    <property type="entry name" value="WD40/YVTN_repeat-like_dom_sf"/>
</dbReference>
<proteinExistence type="predicted"/>
<sequence length="351" mass="37604">MTGRRSIIVSSPPRGAIRDFDLVTLDGRRLLVGTHDVSRHACTWDPATDQWTEYPLDNPWIEEGDGDYTELAALGAAVVDGRIVIGGGGDHQGFAMWDLWSGKVRLSAQDGGVHSVVGADFGGRSVLIAGFPGTWSLELWDTSVAEDHEDDEQDEQDDEAPGNGSGPDRPSPYDLLVSVEELCSRSYASSAVAAGLLGDRPVVVASGWKGGVFVWDTDEQRPLAQFADLGETPSDFALVTVEGRARVVAASGRSLLVGDPETGEWAEPLSVPGGNVSCLDAGSMPDRPVAVTGAEDGTVCVWDLARCRLLGEPFREYRSEVYGVRLTELDGRPVVIGTAHVDDVRVWEVPF</sequence>
<accession>A0ABW2KCW4</accession>
<protein>
    <recommendedName>
        <fullName evidence="5">WD40 repeat domain-containing protein</fullName>
    </recommendedName>
</protein>
<feature type="repeat" description="WD" evidence="1">
    <location>
        <begin position="285"/>
        <end position="304"/>
    </location>
</feature>
<dbReference type="InterPro" id="IPR015915">
    <property type="entry name" value="Kelch-typ_b-propeller"/>
</dbReference>
<dbReference type="PROSITE" id="PS50082">
    <property type="entry name" value="WD_REPEATS_2"/>
    <property type="match status" value="1"/>
</dbReference>
<keyword evidence="4" id="KW-1185">Reference proteome</keyword>
<dbReference type="InterPro" id="IPR001680">
    <property type="entry name" value="WD40_rpt"/>
</dbReference>
<reference evidence="4" key="1">
    <citation type="journal article" date="2019" name="Int. J. Syst. Evol. Microbiol.">
        <title>The Global Catalogue of Microorganisms (GCM) 10K type strain sequencing project: providing services to taxonomists for standard genome sequencing and annotation.</title>
        <authorList>
            <consortium name="The Broad Institute Genomics Platform"/>
            <consortium name="The Broad Institute Genome Sequencing Center for Infectious Disease"/>
            <person name="Wu L."/>
            <person name="Ma J."/>
        </authorList>
    </citation>
    <scope>NUCLEOTIDE SEQUENCE [LARGE SCALE GENOMIC DNA]</scope>
    <source>
        <strain evidence="4">CGMCC 4.7382</strain>
    </source>
</reference>
<dbReference type="Proteomes" id="UP001596540">
    <property type="component" value="Unassembled WGS sequence"/>
</dbReference>
<dbReference type="SUPFAM" id="SSF50998">
    <property type="entry name" value="Quinoprotein alcohol dehydrogenase-like"/>
    <property type="match status" value="1"/>
</dbReference>
<evidence type="ECO:0000256" key="2">
    <source>
        <dbReference type="SAM" id="MobiDB-lite"/>
    </source>
</evidence>
<evidence type="ECO:0000313" key="3">
    <source>
        <dbReference type="EMBL" id="MFC7327912.1"/>
    </source>
</evidence>
<gene>
    <name evidence="3" type="ORF">ACFQRF_09170</name>
</gene>
<dbReference type="InterPro" id="IPR011047">
    <property type="entry name" value="Quinoprotein_ADH-like_sf"/>
</dbReference>
<dbReference type="RefSeq" id="WP_379870485.1">
    <property type="nucleotide sequence ID" value="NZ_JBHTBH010000004.1"/>
</dbReference>
<comment type="caution">
    <text evidence="3">The sequence shown here is derived from an EMBL/GenBank/DDBJ whole genome shotgun (WGS) entry which is preliminary data.</text>
</comment>
<feature type="compositionally biased region" description="Acidic residues" evidence="2">
    <location>
        <begin position="147"/>
        <end position="160"/>
    </location>
</feature>
<feature type="region of interest" description="Disordered" evidence="2">
    <location>
        <begin position="146"/>
        <end position="171"/>
    </location>
</feature>
<evidence type="ECO:0000256" key="1">
    <source>
        <dbReference type="PROSITE-ProRule" id="PRU00221"/>
    </source>
</evidence>
<evidence type="ECO:0000313" key="4">
    <source>
        <dbReference type="Proteomes" id="UP001596540"/>
    </source>
</evidence>
<dbReference type="Gene3D" id="2.130.10.10">
    <property type="entry name" value="YVTN repeat-like/Quinoprotein amine dehydrogenase"/>
    <property type="match status" value="1"/>
</dbReference>
<name>A0ABW2KCW4_9ACTN</name>
<dbReference type="EMBL" id="JBHTBH010000004">
    <property type="protein sequence ID" value="MFC7327912.1"/>
    <property type="molecule type" value="Genomic_DNA"/>
</dbReference>
<keyword evidence="1" id="KW-0853">WD repeat</keyword>
<organism evidence="3 4">
    <name type="scientific">Marinactinospora rubrisoli</name>
    <dbReference type="NCBI Taxonomy" id="2715399"/>
    <lineage>
        <taxon>Bacteria</taxon>
        <taxon>Bacillati</taxon>
        <taxon>Actinomycetota</taxon>
        <taxon>Actinomycetes</taxon>
        <taxon>Streptosporangiales</taxon>
        <taxon>Nocardiopsidaceae</taxon>
        <taxon>Marinactinospora</taxon>
    </lineage>
</organism>
<evidence type="ECO:0008006" key="5">
    <source>
        <dbReference type="Google" id="ProtNLM"/>
    </source>
</evidence>
<dbReference type="Gene3D" id="2.120.10.80">
    <property type="entry name" value="Kelch-type beta propeller"/>
    <property type="match status" value="1"/>
</dbReference>